<reference evidence="10" key="5">
    <citation type="submission" date="2018-04" db="UniProtKB">
        <authorList>
            <consortium name="EnsemblFungi"/>
        </authorList>
    </citation>
    <scope>IDENTIFICATION</scope>
    <source>
        <strain evidence="10">R3-111a-1</strain>
    </source>
</reference>
<dbReference type="eggNOG" id="KOG1339">
    <property type="taxonomic scope" value="Eukaryota"/>
</dbReference>
<sequence length="497" mass="53519">MPRTVSLSTDHRGQGKWRTQQMGWGDEAVSRIPARLRITSRNRITPLGRNNKRSGGGASARLDGGLASDPGSSTPASPTTDLSPPFVRALLLSRGGSGAPAEPPSGESFSLMQVRNENYVPSDGQNSSCGLEAMLRAYAKYHVPLTAELSTAIRLNVGLAGAVNKRAGTATGTVAASPPPIGYDLEYITPVKIGTPPQTINVVLDTGWVMSSDTPSKQRTTHAIYRPGRSSTARRVSRTTWNIGYGDGSGAGGIVYRDKVSLGRASFARQTVQGAQWVSDMFTRDVHISGIMGMGMSSGSTVRPSPAKTFMDNMRPSLRQPLFTANLKKGKAGNFNFGYVNRAEYTGGIAYSAASRSSIYWEITVDGYQLAPDAYQRRPWRAIVDTGTTLLLLPDAMVRAYYAKVPGTRYDAGYAAFVFPCNARLPDFRFGIGGYRGLVPGRYINYGYINPTTCYGGIQSSEGIGISILGDILLKAQFVVFDLGRMRVGFANKKLET</sequence>
<evidence type="ECO:0000313" key="11">
    <source>
        <dbReference type="Proteomes" id="UP000006039"/>
    </source>
</evidence>
<dbReference type="EnsemblFungi" id="EJT69782">
    <property type="protein sequence ID" value="EJT69782"/>
    <property type="gene ID" value="GGTG_12665"/>
</dbReference>
<evidence type="ECO:0000256" key="3">
    <source>
        <dbReference type="ARBA" id="ARBA00022750"/>
    </source>
</evidence>
<evidence type="ECO:0000256" key="7">
    <source>
        <dbReference type="SAM" id="MobiDB-lite"/>
    </source>
</evidence>
<evidence type="ECO:0000256" key="1">
    <source>
        <dbReference type="ARBA" id="ARBA00007447"/>
    </source>
</evidence>
<dbReference type="EMBL" id="GL385403">
    <property type="protein sequence ID" value="EJT69782.1"/>
    <property type="molecule type" value="Genomic_DNA"/>
</dbReference>
<dbReference type="PRINTS" id="PR00792">
    <property type="entry name" value="PEPSIN"/>
</dbReference>
<dbReference type="Pfam" id="PF00026">
    <property type="entry name" value="Asp"/>
    <property type="match status" value="1"/>
</dbReference>
<dbReference type="OrthoDB" id="2747330at2759"/>
<accession>J3PGN6</accession>
<dbReference type="Gene3D" id="2.40.70.10">
    <property type="entry name" value="Acid Proteases"/>
    <property type="match status" value="2"/>
</dbReference>
<dbReference type="PANTHER" id="PTHR47966:SF2">
    <property type="entry name" value="ASPERGILLOPEPSIN-1-RELATED"/>
    <property type="match status" value="1"/>
</dbReference>
<dbReference type="InterPro" id="IPR001969">
    <property type="entry name" value="Aspartic_peptidase_AS"/>
</dbReference>
<evidence type="ECO:0000256" key="4">
    <source>
        <dbReference type="ARBA" id="ARBA00022801"/>
    </source>
</evidence>
<reference evidence="10" key="4">
    <citation type="journal article" date="2015" name="G3 (Bethesda)">
        <title>Genome sequences of three phytopathogenic species of the Magnaporthaceae family of fungi.</title>
        <authorList>
            <person name="Okagaki L.H."/>
            <person name="Nunes C.C."/>
            <person name="Sailsbery J."/>
            <person name="Clay B."/>
            <person name="Brown D."/>
            <person name="John T."/>
            <person name="Oh Y."/>
            <person name="Young N."/>
            <person name="Fitzgerald M."/>
            <person name="Haas B.J."/>
            <person name="Zeng Q."/>
            <person name="Young S."/>
            <person name="Adiconis X."/>
            <person name="Fan L."/>
            <person name="Levin J.Z."/>
            <person name="Mitchell T.K."/>
            <person name="Okubara P.A."/>
            <person name="Farman M.L."/>
            <person name="Kohn L.M."/>
            <person name="Birren B."/>
            <person name="Ma L.-J."/>
            <person name="Dean R.A."/>
        </authorList>
    </citation>
    <scope>NUCLEOTIDE SEQUENCE</scope>
    <source>
        <strain evidence="10">R3-111a-1</strain>
    </source>
</reference>
<dbReference type="RefSeq" id="XP_009228830.1">
    <property type="nucleotide sequence ID" value="XM_009230566.1"/>
</dbReference>
<evidence type="ECO:0000256" key="5">
    <source>
        <dbReference type="PIRSR" id="PIRSR601461-1"/>
    </source>
</evidence>
<evidence type="ECO:0000256" key="6">
    <source>
        <dbReference type="RuleBase" id="RU000454"/>
    </source>
</evidence>
<keyword evidence="2 6" id="KW-0645">Protease</keyword>
<reference evidence="9" key="3">
    <citation type="submission" date="2010-09" db="EMBL/GenBank/DDBJ databases">
        <title>Annotation of Gaeumannomyces graminis var. tritici R3-111a-1.</title>
        <authorList>
            <consortium name="The Broad Institute Genome Sequencing Platform"/>
            <person name="Ma L.-J."/>
            <person name="Dead R."/>
            <person name="Young S.K."/>
            <person name="Zeng Q."/>
            <person name="Gargeya S."/>
            <person name="Fitzgerald M."/>
            <person name="Haas B."/>
            <person name="Abouelleil A."/>
            <person name="Alvarado L."/>
            <person name="Arachchi H.M."/>
            <person name="Berlin A."/>
            <person name="Brown A."/>
            <person name="Chapman S.B."/>
            <person name="Chen Z."/>
            <person name="Dunbar C."/>
            <person name="Freedman E."/>
            <person name="Gearin G."/>
            <person name="Gellesch M."/>
            <person name="Goldberg J."/>
            <person name="Griggs A."/>
            <person name="Gujja S."/>
            <person name="Heiman D."/>
            <person name="Howarth C."/>
            <person name="Larson L."/>
            <person name="Lui A."/>
            <person name="MacDonald P.J.P."/>
            <person name="Mehta T."/>
            <person name="Montmayeur A."/>
            <person name="Murphy C."/>
            <person name="Neiman D."/>
            <person name="Pearson M."/>
            <person name="Priest M."/>
            <person name="Roberts A."/>
            <person name="Saif S."/>
            <person name="Shea T."/>
            <person name="Shenoy N."/>
            <person name="Sisk P."/>
            <person name="Stolte C."/>
            <person name="Sykes S."/>
            <person name="Yandava C."/>
            <person name="Wortman J."/>
            <person name="Nusbaum C."/>
            <person name="Birren B."/>
        </authorList>
    </citation>
    <scope>NUCLEOTIDE SEQUENCE</scope>
    <source>
        <strain evidence="9">R3-111a-1</strain>
    </source>
</reference>
<dbReference type="InterPro" id="IPR033121">
    <property type="entry name" value="PEPTIDASE_A1"/>
</dbReference>
<feature type="active site" evidence="5">
    <location>
        <position position="385"/>
    </location>
</feature>
<dbReference type="AlphaFoldDB" id="J3PGN6"/>
<evidence type="ECO:0000256" key="2">
    <source>
        <dbReference type="ARBA" id="ARBA00022670"/>
    </source>
</evidence>
<dbReference type="InterPro" id="IPR001461">
    <property type="entry name" value="Aspartic_peptidase_A1"/>
</dbReference>
<feature type="region of interest" description="Disordered" evidence="7">
    <location>
        <begin position="40"/>
        <end position="84"/>
    </location>
</feature>
<dbReference type="InterPro" id="IPR034163">
    <property type="entry name" value="Aspergillopepsin-like_cat_dom"/>
</dbReference>
<dbReference type="PROSITE" id="PS00141">
    <property type="entry name" value="ASP_PROTEASE"/>
    <property type="match status" value="1"/>
</dbReference>
<dbReference type="SUPFAM" id="SSF50630">
    <property type="entry name" value="Acid proteases"/>
    <property type="match status" value="1"/>
</dbReference>
<dbReference type="VEuPathDB" id="FungiDB:GGTG_12665"/>
<gene>
    <name evidence="10" type="primary">20353123</name>
    <name evidence="9" type="ORF">GGTG_12665</name>
</gene>
<dbReference type="PROSITE" id="PS51767">
    <property type="entry name" value="PEPTIDASE_A1"/>
    <property type="match status" value="1"/>
</dbReference>
<keyword evidence="4 6" id="KW-0378">Hydrolase</keyword>
<dbReference type="GeneID" id="20353123"/>
<feature type="active site" evidence="5">
    <location>
        <position position="205"/>
    </location>
</feature>
<dbReference type="Proteomes" id="UP000006039">
    <property type="component" value="Unassembled WGS sequence"/>
</dbReference>
<evidence type="ECO:0000313" key="9">
    <source>
        <dbReference type="EMBL" id="EJT69782.1"/>
    </source>
</evidence>
<feature type="domain" description="Peptidase A1" evidence="8">
    <location>
        <begin position="187"/>
        <end position="491"/>
    </location>
</feature>
<dbReference type="PANTHER" id="PTHR47966">
    <property type="entry name" value="BETA-SITE APP-CLEAVING ENZYME, ISOFORM A-RELATED"/>
    <property type="match status" value="1"/>
</dbReference>
<feature type="region of interest" description="Disordered" evidence="7">
    <location>
        <begin position="1"/>
        <end position="25"/>
    </location>
</feature>
<proteinExistence type="inferred from homology"/>
<dbReference type="CDD" id="cd06097">
    <property type="entry name" value="Aspergillopepsin_like"/>
    <property type="match status" value="1"/>
</dbReference>
<dbReference type="HOGENOM" id="CLU_013253_0_1_1"/>
<keyword evidence="11" id="KW-1185">Reference proteome</keyword>
<organism evidence="9">
    <name type="scientific">Gaeumannomyces tritici (strain R3-111a-1)</name>
    <name type="common">Wheat and barley take-all root rot fungus</name>
    <name type="synonym">Gaeumannomyces graminis var. tritici</name>
    <dbReference type="NCBI Taxonomy" id="644352"/>
    <lineage>
        <taxon>Eukaryota</taxon>
        <taxon>Fungi</taxon>
        <taxon>Dikarya</taxon>
        <taxon>Ascomycota</taxon>
        <taxon>Pezizomycotina</taxon>
        <taxon>Sordariomycetes</taxon>
        <taxon>Sordariomycetidae</taxon>
        <taxon>Magnaporthales</taxon>
        <taxon>Magnaporthaceae</taxon>
        <taxon>Gaeumannomyces</taxon>
    </lineage>
</organism>
<protein>
    <submittedName>
        <fullName evidence="9">Podosporapepsin</fullName>
    </submittedName>
</protein>
<reference evidence="11" key="1">
    <citation type="submission" date="2010-07" db="EMBL/GenBank/DDBJ databases">
        <title>The genome sequence of Gaeumannomyces graminis var. tritici strain R3-111a-1.</title>
        <authorList>
            <consortium name="The Broad Institute Genome Sequencing Platform"/>
            <person name="Ma L.-J."/>
            <person name="Dead R."/>
            <person name="Young S."/>
            <person name="Zeng Q."/>
            <person name="Koehrsen M."/>
            <person name="Alvarado L."/>
            <person name="Berlin A."/>
            <person name="Chapman S.B."/>
            <person name="Chen Z."/>
            <person name="Freedman E."/>
            <person name="Gellesch M."/>
            <person name="Goldberg J."/>
            <person name="Griggs A."/>
            <person name="Gujja S."/>
            <person name="Heilman E.R."/>
            <person name="Heiman D."/>
            <person name="Hepburn T."/>
            <person name="Howarth C."/>
            <person name="Jen D."/>
            <person name="Larson L."/>
            <person name="Mehta T."/>
            <person name="Neiman D."/>
            <person name="Pearson M."/>
            <person name="Roberts A."/>
            <person name="Saif S."/>
            <person name="Shea T."/>
            <person name="Shenoy N."/>
            <person name="Sisk P."/>
            <person name="Stolte C."/>
            <person name="Sykes S."/>
            <person name="Walk T."/>
            <person name="White J."/>
            <person name="Yandava C."/>
            <person name="Haas B."/>
            <person name="Nusbaum C."/>
            <person name="Birren B."/>
        </authorList>
    </citation>
    <scope>NUCLEOTIDE SEQUENCE [LARGE SCALE GENOMIC DNA]</scope>
    <source>
        <strain evidence="11">R3-111a-1</strain>
    </source>
</reference>
<dbReference type="GO" id="GO:0006508">
    <property type="term" value="P:proteolysis"/>
    <property type="evidence" value="ECO:0007669"/>
    <property type="project" value="UniProtKB-KW"/>
</dbReference>
<name>J3PGN6_GAET3</name>
<evidence type="ECO:0000259" key="8">
    <source>
        <dbReference type="PROSITE" id="PS51767"/>
    </source>
</evidence>
<comment type="similarity">
    <text evidence="1 6">Belongs to the peptidase A1 family.</text>
</comment>
<evidence type="ECO:0000313" key="10">
    <source>
        <dbReference type="EnsemblFungi" id="EJT69782"/>
    </source>
</evidence>
<dbReference type="GO" id="GO:0004190">
    <property type="term" value="F:aspartic-type endopeptidase activity"/>
    <property type="evidence" value="ECO:0007669"/>
    <property type="project" value="UniProtKB-KW"/>
</dbReference>
<dbReference type="STRING" id="644352.J3PGN6"/>
<dbReference type="InterPro" id="IPR021109">
    <property type="entry name" value="Peptidase_aspartic_dom_sf"/>
</dbReference>
<feature type="compositionally biased region" description="Polar residues" evidence="7">
    <location>
        <begin position="70"/>
        <end position="82"/>
    </location>
</feature>
<reference evidence="9" key="2">
    <citation type="submission" date="2010-07" db="EMBL/GenBank/DDBJ databases">
        <authorList>
            <consortium name="The Broad Institute Genome Sequencing Platform"/>
            <consortium name="Broad Institute Genome Sequencing Center for Infectious Disease"/>
            <person name="Ma L.-J."/>
            <person name="Dead R."/>
            <person name="Young S."/>
            <person name="Zeng Q."/>
            <person name="Koehrsen M."/>
            <person name="Alvarado L."/>
            <person name="Berlin A."/>
            <person name="Chapman S.B."/>
            <person name="Chen Z."/>
            <person name="Freedman E."/>
            <person name="Gellesch M."/>
            <person name="Goldberg J."/>
            <person name="Griggs A."/>
            <person name="Gujja S."/>
            <person name="Heilman E.R."/>
            <person name="Heiman D."/>
            <person name="Hepburn T."/>
            <person name="Howarth C."/>
            <person name="Jen D."/>
            <person name="Larson L."/>
            <person name="Mehta T."/>
            <person name="Neiman D."/>
            <person name="Pearson M."/>
            <person name="Roberts A."/>
            <person name="Saif S."/>
            <person name="Shea T."/>
            <person name="Shenoy N."/>
            <person name="Sisk P."/>
            <person name="Stolte C."/>
            <person name="Sykes S."/>
            <person name="Walk T."/>
            <person name="White J."/>
            <person name="Yandava C."/>
            <person name="Haas B."/>
            <person name="Nusbaum C."/>
            <person name="Birren B."/>
        </authorList>
    </citation>
    <scope>NUCLEOTIDE SEQUENCE</scope>
    <source>
        <strain evidence="9">R3-111a-1</strain>
    </source>
</reference>
<keyword evidence="3 6" id="KW-0064">Aspartyl protease</keyword>